<dbReference type="RefSeq" id="WP_100304996.1">
    <property type="nucleotide sequence ID" value="NZ_PGET01000001.1"/>
</dbReference>
<reference evidence="3 4" key="1">
    <citation type="submission" date="2017-11" db="EMBL/GenBank/DDBJ databases">
        <title>Understudied soil microbes with underappreciated capabilities: Untangling the Clostridium saccharolyticum group.</title>
        <authorList>
            <person name="Leschine S."/>
        </authorList>
    </citation>
    <scope>NUCLEOTIDE SEQUENCE [LARGE SCALE GENOMIC DNA]</scope>
    <source>
        <strain evidence="3 4">18A</strain>
    </source>
</reference>
<feature type="transmembrane region" description="Helical" evidence="1">
    <location>
        <begin position="68"/>
        <end position="88"/>
    </location>
</feature>
<dbReference type="EMBL" id="PGET01000001">
    <property type="protein sequence ID" value="PJJ28508.1"/>
    <property type="molecule type" value="Genomic_DNA"/>
</dbReference>
<dbReference type="Proteomes" id="UP000231092">
    <property type="component" value="Unassembled WGS sequence"/>
</dbReference>
<name>A0A2M8Z4Y4_9FIRM</name>
<dbReference type="OrthoDB" id="1643401at2"/>
<dbReference type="InterPro" id="IPR045611">
    <property type="entry name" value="DUF6449"/>
</dbReference>
<feature type="transmembrane region" description="Helical" evidence="1">
    <location>
        <begin position="156"/>
        <end position="181"/>
    </location>
</feature>
<evidence type="ECO:0000256" key="1">
    <source>
        <dbReference type="SAM" id="Phobius"/>
    </source>
</evidence>
<evidence type="ECO:0000259" key="2">
    <source>
        <dbReference type="Pfam" id="PF20047"/>
    </source>
</evidence>
<proteinExistence type="predicted"/>
<protein>
    <submittedName>
        <fullName evidence="3">ABC-2 type transport system permease protein</fullName>
    </submittedName>
</protein>
<dbReference type="AlphaFoldDB" id="A0A2M8Z4Y4"/>
<feature type="transmembrane region" description="Helical" evidence="1">
    <location>
        <begin position="188"/>
        <end position="206"/>
    </location>
</feature>
<sequence>MTSKSLFYNLLKEDGKRRLWSMALSFLVFFFTFPVGIALSLSERMRGEIDLTYIISTLKSWLGFQNGWVAAVIILLSLIMGVTSFSYLHSRQKVDFYHGIPVNRKHLFWVNYFNGIFIPAAVYGVNLIIAMGVIAVNGISPVEVWKTALSGYLLFMIHYCMMYSVTVISMILTGNVLVGILGNLVLQFYFVCVIGILEFCYSNFFYTSYRGGGNVFNRFVDKSSAFALFMVNLERLNPGSPAGTQAVRILAVLAVTVVLTLLSFWLYKKRGSEAAGRAMAFKISMPVIRIPIVVLSSLGGSIFFWSMHSSVGWGIFGLICGMLLSHCVIEIIYHFEFRKLFCHWKQMGACALLSAVIFCGFRYDLFGYDGYIPSEATIESVAVSMSDVNFWVSYGSAQQNSLGEYYWEYQDSDEYIFNHMKLKDTAPVLALVRDAVDRNQKLHHGDDYSDTWDNGSISYNFSIKYTLKNGKNIYRTYHLSGDEVRPEIAQIFENQEFAKAVYPVLLQTTEDTAWVRVSRGEQTNVVSRDRNGTEKAMTDKLLLAYQEDLKNLKVETMEKEYPVATIQFLTKMQANAETKREETQSSWKYSDVTSRGYYPVYPSFKNTLELLKECEVDVESWNSLENVKEINIDTYQFNDYRSTYEDKSSQYLTITDEEQIGQIMSFAAIDGYSNMNPFGGRGEERISFSAVTETGGRRSETSCTIPLNQLPESVKNEISKIKKDV</sequence>
<feature type="transmembrane region" description="Helical" evidence="1">
    <location>
        <begin position="313"/>
        <end position="335"/>
    </location>
</feature>
<feature type="transmembrane region" description="Helical" evidence="1">
    <location>
        <begin position="287"/>
        <end position="307"/>
    </location>
</feature>
<keyword evidence="1" id="KW-1133">Transmembrane helix</keyword>
<feature type="transmembrane region" description="Helical" evidence="1">
    <location>
        <begin position="246"/>
        <end position="267"/>
    </location>
</feature>
<organism evidence="3 4">
    <name type="scientific">[Clostridium] celerecrescens 18A</name>
    <dbReference type="NCBI Taxonomy" id="1286362"/>
    <lineage>
        <taxon>Bacteria</taxon>
        <taxon>Bacillati</taxon>
        <taxon>Bacillota</taxon>
        <taxon>Clostridia</taxon>
        <taxon>Lachnospirales</taxon>
        <taxon>Lachnospiraceae</taxon>
        <taxon>Lacrimispora</taxon>
    </lineage>
</organism>
<accession>A0A2M8Z4Y4</accession>
<keyword evidence="1" id="KW-0812">Transmembrane</keyword>
<feature type="domain" description="DUF6449" evidence="2">
    <location>
        <begin position="465"/>
        <end position="614"/>
    </location>
</feature>
<gene>
    <name evidence="3" type="ORF">H171_2015</name>
</gene>
<keyword evidence="1" id="KW-0472">Membrane</keyword>
<comment type="caution">
    <text evidence="3">The sequence shown here is derived from an EMBL/GenBank/DDBJ whole genome shotgun (WGS) entry which is preliminary data.</text>
</comment>
<evidence type="ECO:0000313" key="4">
    <source>
        <dbReference type="Proteomes" id="UP000231092"/>
    </source>
</evidence>
<feature type="transmembrane region" description="Helical" evidence="1">
    <location>
        <begin position="347"/>
        <end position="365"/>
    </location>
</feature>
<dbReference type="Pfam" id="PF20047">
    <property type="entry name" value="DUF6449"/>
    <property type="match status" value="1"/>
</dbReference>
<evidence type="ECO:0000313" key="3">
    <source>
        <dbReference type="EMBL" id="PJJ28508.1"/>
    </source>
</evidence>
<feature type="transmembrane region" description="Helical" evidence="1">
    <location>
        <begin position="109"/>
        <end position="136"/>
    </location>
</feature>
<feature type="transmembrane region" description="Helical" evidence="1">
    <location>
        <begin position="20"/>
        <end position="41"/>
    </location>
</feature>